<evidence type="ECO:0000313" key="3">
    <source>
        <dbReference type="EMBL" id="KAG0667473.1"/>
    </source>
</evidence>
<feature type="region of interest" description="Disordered" evidence="1">
    <location>
        <begin position="148"/>
        <end position="186"/>
    </location>
</feature>
<keyword evidence="4" id="KW-1185">Reference proteome</keyword>
<keyword evidence="2" id="KW-0812">Transmembrane</keyword>
<accession>A0A9P6WAL8</accession>
<keyword evidence="2" id="KW-0472">Membrane</keyword>
<reference evidence="3 4" key="1">
    <citation type="submission" date="2020-11" db="EMBL/GenBank/DDBJ databases">
        <title>Kefir isolates.</title>
        <authorList>
            <person name="Marcisauskas S."/>
            <person name="Kim Y."/>
            <person name="Blasche S."/>
        </authorList>
    </citation>
    <scope>NUCLEOTIDE SEQUENCE [LARGE SCALE GENOMIC DNA]</scope>
    <source>
        <strain evidence="3 4">KR</strain>
    </source>
</reference>
<dbReference type="EMBL" id="PUHQ01000001">
    <property type="protein sequence ID" value="KAG0667473.1"/>
    <property type="molecule type" value="Genomic_DNA"/>
</dbReference>
<comment type="caution">
    <text evidence="3">The sequence shown here is derived from an EMBL/GenBank/DDBJ whole genome shotgun (WGS) entry which is preliminary data.</text>
</comment>
<proteinExistence type="predicted"/>
<evidence type="ECO:0000313" key="4">
    <source>
        <dbReference type="Proteomes" id="UP000777482"/>
    </source>
</evidence>
<keyword evidence="2" id="KW-1133">Transmembrane helix</keyword>
<dbReference type="OrthoDB" id="10536116at2759"/>
<evidence type="ECO:0000256" key="2">
    <source>
        <dbReference type="SAM" id="Phobius"/>
    </source>
</evidence>
<evidence type="ECO:0000256" key="1">
    <source>
        <dbReference type="SAM" id="MobiDB-lite"/>
    </source>
</evidence>
<organism evidence="3 4">
    <name type="scientific">Rhodotorula mucilaginosa</name>
    <name type="common">Yeast</name>
    <name type="synonym">Rhodotorula rubra</name>
    <dbReference type="NCBI Taxonomy" id="5537"/>
    <lineage>
        <taxon>Eukaryota</taxon>
        <taxon>Fungi</taxon>
        <taxon>Dikarya</taxon>
        <taxon>Basidiomycota</taxon>
        <taxon>Pucciniomycotina</taxon>
        <taxon>Microbotryomycetes</taxon>
        <taxon>Sporidiobolales</taxon>
        <taxon>Sporidiobolaceae</taxon>
        <taxon>Rhodotorula</taxon>
    </lineage>
</organism>
<dbReference type="Proteomes" id="UP000777482">
    <property type="component" value="Unassembled WGS sequence"/>
</dbReference>
<name>A0A9P6WAL8_RHOMI</name>
<dbReference type="AlphaFoldDB" id="A0A9P6WAL8"/>
<feature type="region of interest" description="Disordered" evidence="1">
    <location>
        <begin position="80"/>
        <end position="127"/>
    </location>
</feature>
<protein>
    <submittedName>
        <fullName evidence="3">Uncharacterized protein</fullName>
    </submittedName>
</protein>
<feature type="compositionally biased region" description="Gly residues" evidence="1">
    <location>
        <begin position="153"/>
        <end position="163"/>
    </location>
</feature>
<feature type="compositionally biased region" description="Polar residues" evidence="1">
    <location>
        <begin position="177"/>
        <end position="186"/>
    </location>
</feature>
<feature type="transmembrane region" description="Helical" evidence="2">
    <location>
        <begin position="40"/>
        <end position="65"/>
    </location>
</feature>
<sequence length="186" mass="18554">MSSASSSSYSLTATVSVPTSTSIGNVDLGQEEGGTLPANWVVLFVIGAILVPFLLILSGIACVSLRRSIRGARVKKLKSSIDGDDDVEGAGGEVVPKAKTTGRAASATGSPERKSSPGAQSTAPSYAVIGEPLRTGIELRRGSLETVDIEAAGGVGGGGGGGQERGKDSPPAYRTTPAGTPSGQAL</sequence>
<gene>
    <name evidence="3" type="ORF">C6P46_000004</name>
</gene>